<feature type="binding site" evidence="7">
    <location>
        <position position="14"/>
    </location>
    <ligand>
        <name>tRNA</name>
        <dbReference type="ChEBI" id="CHEBI:17843"/>
    </ligand>
</feature>
<proteinExistence type="inferred from homology"/>
<evidence type="ECO:0000256" key="5">
    <source>
        <dbReference type="ARBA" id="ARBA00038063"/>
    </source>
</evidence>
<dbReference type="EC" id="3.1.1.29" evidence="1 7"/>
<dbReference type="PROSITE" id="PS01195">
    <property type="entry name" value="PEPT_TRNA_HYDROL_1"/>
    <property type="match status" value="1"/>
</dbReference>
<dbReference type="NCBIfam" id="TIGR00447">
    <property type="entry name" value="pth"/>
    <property type="match status" value="1"/>
</dbReference>
<keyword evidence="4 7" id="KW-0694">RNA-binding</keyword>
<dbReference type="FunFam" id="3.40.50.1470:FF:000001">
    <property type="entry name" value="Peptidyl-tRNA hydrolase"/>
    <property type="match status" value="1"/>
</dbReference>
<dbReference type="GO" id="GO:0004045">
    <property type="term" value="F:peptidyl-tRNA hydrolase activity"/>
    <property type="evidence" value="ECO:0007669"/>
    <property type="project" value="UniProtKB-UniRule"/>
</dbReference>
<evidence type="ECO:0000256" key="7">
    <source>
        <dbReference type="HAMAP-Rule" id="MF_00083"/>
    </source>
</evidence>
<comment type="catalytic activity">
    <reaction evidence="7 8">
        <text>an N-acyl-L-alpha-aminoacyl-tRNA + H2O = an N-acyl-L-amino acid + a tRNA + H(+)</text>
        <dbReference type="Rhea" id="RHEA:54448"/>
        <dbReference type="Rhea" id="RHEA-COMP:10123"/>
        <dbReference type="Rhea" id="RHEA-COMP:13883"/>
        <dbReference type="ChEBI" id="CHEBI:15377"/>
        <dbReference type="ChEBI" id="CHEBI:15378"/>
        <dbReference type="ChEBI" id="CHEBI:59874"/>
        <dbReference type="ChEBI" id="CHEBI:78442"/>
        <dbReference type="ChEBI" id="CHEBI:138191"/>
        <dbReference type="EC" id="3.1.1.29"/>
    </reaction>
</comment>
<dbReference type="AlphaFoldDB" id="A0A833CL24"/>
<keyword evidence="3 7" id="KW-0378">Hydrolase</keyword>
<evidence type="ECO:0000256" key="3">
    <source>
        <dbReference type="ARBA" id="ARBA00022801"/>
    </source>
</evidence>
<dbReference type="SUPFAM" id="SSF53178">
    <property type="entry name" value="Peptidyl-tRNA hydrolase-like"/>
    <property type="match status" value="1"/>
</dbReference>
<dbReference type="GO" id="GO:0000049">
    <property type="term" value="F:tRNA binding"/>
    <property type="evidence" value="ECO:0007669"/>
    <property type="project" value="UniProtKB-UniRule"/>
</dbReference>
<dbReference type="InterPro" id="IPR001328">
    <property type="entry name" value="Pept_tRNA_hydro"/>
</dbReference>
<gene>
    <name evidence="7" type="primary">pth</name>
    <name evidence="11" type="ORF">F9K91_13955</name>
</gene>
<organism evidence="11 12">
    <name type="scientific">Brucella tritici</name>
    <dbReference type="NCBI Taxonomy" id="94626"/>
    <lineage>
        <taxon>Bacteria</taxon>
        <taxon>Pseudomonadati</taxon>
        <taxon>Pseudomonadota</taxon>
        <taxon>Alphaproteobacteria</taxon>
        <taxon>Hyphomicrobiales</taxon>
        <taxon>Brucellaceae</taxon>
        <taxon>Brucella/Ochrobactrum group</taxon>
        <taxon>Brucella</taxon>
    </lineage>
</organism>
<evidence type="ECO:0000256" key="8">
    <source>
        <dbReference type="RuleBase" id="RU000673"/>
    </source>
</evidence>
<feature type="binding site" evidence="7">
    <location>
        <position position="64"/>
    </location>
    <ligand>
        <name>tRNA</name>
        <dbReference type="ChEBI" id="CHEBI:17843"/>
    </ligand>
</feature>
<evidence type="ECO:0000256" key="1">
    <source>
        <dbReference type="ARBA" id="ARBA00013260"/>
    </source>
</evidence>
<comment type="caution">
    <text evidence="11">The sequence shown here is derived from an EMBL/GenBank/DDBJ whole genome shotgun (WGS) entry which is preliminary data.</text>
</comment>
<dbReference type="RefSeq" id="WP_151678004.1">
    <property type="nucleotide sequence ID" value="NZ_WBWA01000012.1"/>
</dbReference>
<evidence type="ECO:0000313" key="11">
    <source>
        <dbReference type="EMBL" id="KAB2664513.1"/>
    </source>
</evidence>
<comment type="subcellular location">
    <subcellularLocation>
        <location evidence="7">Cytoplasm</location>
    </subcellularLocation>
</comment>
<protein>
    <recommendedName>
        <fullName evidence="6 7">Peptidyl-tRNA hydrolase</fullName>
        <shortName evidence="7">Pth</shortName>
        <ecNumber evidence="1 7">3.1.1.29</ecNumber>
    </recommendedName>
</protein>
<dbReference type="CDD" id="cd00462">
    <property type="entry name" value="PTH"/>
    <property type="match status" value="1"/>
</dbReference>
<dbReference type="Pfam" id="PF01195">
    <property type="entry name" value="Pept_tRNA_hydro"/>
    <property type="match status" value="1"/>
</dbReference>
<dbReference type="GO" id="GO:0006515">
    <property type="term" value="P:protein quality control for misfolded or incompletely synthesized proteins"/>
    <property type="evidence" value="ECO:0007669"/>
    <property type="project" value="UniProtKB-UniRule"/>
</dbReference>
<evidence type="ECO:0000256" key="9">
    <source>
        <dbReference type="RuleBase" id="RU004320"/>
    </source>
</evidence>
<keyword evidence="2 7" id="KW-0820">tRNA-binding</keyword>
<feature type="site" description="Discriminates between blocked and unblocked aminoacyl-tRNA" evidence="7">
    <location>
        <position position="9"/>
    </location>
</feature>
<sequence length="255" mass="27919">MLLIAGLGNPGPKYAHNRHNIGFMAADEIFRRHRFSNWQKKFQAEIADSVIDGEKVLLVKPQTFMNLSGQSIGEAMRFYKLTSADLVVIYDELDLVPGKLRIKTGGGSGGHNGIKSIDAHVQSFPGGQNYRRMRLGIGHPGAKELVHNYVLGDFAKADNEWLDKLLGAIADNVGLLATKGEDNSFMNRIALAMGDGNQRPSGFKADPAQLEKAPPEAKPKAQSHIRQARQNQKKPDIPASGPMAEMLKKLLGKKD</sequence>
<feature type="active site" description="Proton acceptor" evidence="7">
    <location>
        <position position="19"/>
    </location>
</feature>
<feature type="region of interest" description="Disordered" evidence="10">
    <location>
        <begin position="197"/>
        <end position="255"/>
    </location>
</feature>
<dbReference type="InterPro" id="IPR018171">
    <property type="entry name" value="Pept_tRNA_hydro_CS"/>
</dbReference>
<dbReference type="PANTHER" id="PTHR17224:SF1">
    <property type="entry name" value="PEPTIDYL-TRNA HYDROLASE"/>
    <property type="match status" value="1"/>
</dbReference>
<dbReference type="Gene3D" id="3.40.50.1470">
    <property type="entry name" value="Peptidyl-tRNA hydrolase"/>
    <property type="match status" value="1"/>
</dbReference>
<dbReference type="GO" id="GO:0005737">
    <property type="term" value="C:cytoplasm"/>
    <property type="evidence" value="ECO:0007669"/>
    <property type="project" value="UniProtKB-SubCell"/>
</dbReference>
<evidence type="ECO:0000256" key="4">
    <source>
        <dbReference type="ARBA" id="ARBA00022884"/>
    </source>
</evidence>
<evidence type="ECO:0000313" key="12">
    <source>
        <dbReference type="Proteomes" id="UP000430843"/>
    </source>
</evidence>
<name>A0A833CL24_9HYPH</name>
<dbReference type="GO" id="GO:0072344">
    <property type="term" value="P:rescue of stalled ribosome"/>
    <property type="evidence" value="ECO:0007669"/>
    <property type="project" value="UniProtKB-UniRule"/>
</dbReference>
<feature type="binding site" evidence="7">
    <location>
        <position position="112"/>
    </location>
    <ligand>
        <name>tRNA</name>
        <dbReference type="ChEBI" id="CHEBI:17843"/>
    </ligand>
</feature>
<feature type="binding site" evidence="7">
    <location>
        <position position="66"/>
    </location>
    <ligand>
        <name>tRNA</name>
        <dbReference type="ChEBI" id="CHEBI:17843"/>
    </ligand>
</feature>
<accession>A0A833CL24</accession>
<keyword evidence="12" id="KW-1185">Reference proteome</keyword>
<comment type="function">
    <text evidence="7">Catalyzes the release of premature peptidyl moieties from peptidyl-tRNA molecules trapped in stalled 50S ribosomal subunits, and thus maintains levels of free tRNAs and 50S ribosomes.</text>
</comment>
<reference evidence="11 12" key="1">
    <citation type="submission" date="2019-09" db="EMBL/GenBank/DDBJ databases">
        <title>Taxonomic organization of the family Brucellaceae based on a phylogenomic approach.</title>
        <authorList>
            <person name="Leclercq S."/>
            <person name="Cloeckaert A."/>
            <person name="Zygmunt M.S."/>
        </authorList>
    </citation>
    <scope>NUCLEOTIDE SEQUENCE [LARGE SCALE GENOMIC DNA]</scope>
    <source>
        <strain evidence="11 12">LMG 18957</strain>
    </source>
</reference>
<keyword evidence="7" id="KW-0963">Cytoplasm</keyword>
<dbReference type="HAMAP" id="MF_00083">
    <property type="entry name" value="Pept_tRNA_hydro_bact"/>
    <property type="match status" value="1"/>
</dbReference>
<comment type="subunit">
    <text evidence="7">Monomer.</text>
</comment>
<dbReference type="PROSITE" id="PS01196">
    <property type="entry name" value="PEPT_TRNA_HYDROL_2"/>
    <property type="match status" value="1"/>
</dbReference>
<dbReference type="EMBL" id="WBWA01000012">
    <property type="protein sequence ID" value="KAB2664513.1"/>
    <property type="molecule type" value="Genomic_DNA"/>
</dbReference>
<evidence type="ECO:0000256" key="10">
    <source>
        <dbReference type="SAM" id="MobiDB-lite"/>
    </source>
</evidence>
<dbReference type="InterPro" id="IPR036416">
    <property type="entry name" value="Pept_tRNA_hydro_sf"/>
</dbReference>
<evidence type="ECO:0000256" key="6">
    <source>
        <dbReference type="ARBA" id="ARBA00050038"/>
    </source>
</evidence>
<feature type="site" description="Stabilizes the basic form of H active site to accept a proton" evidence="7">
    <location>
        <position position="91"/>
    </location>
</feature>
<comment type="function">
    <text evidence="7">Hydrolyzes ribosome-free peptidyl-tRNAs (with 1 or more amino acids incorporated), which drop off the ribosome during protein synthesis, or as a result of ribosome stalling.</text>
</comment>
<comment type="similarity">
    <text evidence="5 7 9">Belongs to the PTH family.</text>
</comment>
<dbReference type="PANTHER" id="PTHR17224">
    <property type="entry name" value="PEPTIDYL-TRNA HYDROLASE"/>
    <property type="match status" value="1"/>
</dbReference>
<feature type="compositionally biased region" description="Basic and acidic residues" evidence="10">
    <location>
        <begin position="246"/>
        <end position="255"/>
    </location>
</feature>
<dbReference type="Proteomes" id="UP000430843">
    <property type="component" value="Unassembled WGS sequence"/>
</dbReference>
<evidence type="ECO:0000256" key="2">
    <source>
        <dbReference type="ARBA" id="ARBA00022555"/>
    </source>
</evidence>